<keyword evidence="5 6" id="KW-0472">Membrane</keyword>
<dbReference type="Pfam" id="PF07690">
    <property type="entry name" value="MFS_1"/>
    <property type="match status" value="1"/>
</dbReference>
<feature type="transmembrane region" description="Helical" evidence="6">
    <location>
        <begin position="139"/>
        <end position="161"/>
    </location>
</feature>
<dbReference type="InterPro" id="IPR036259">
    <property type="entry name" value="MFS_trans_sf"/>
</dbReference>
<sequence>MADGGASLYPLVPRALLALAIGAFGIGTTEFVVMGMLPEIADGLDVSVSAVGLLISAYAIGVVVGAPTLTAVGLRFTPRQTLVALMVVFVVGNLLAALAPTYGTLAAARVLTALAHGSFFGVGAIAARRLVVPQRATQAISLMVTGLTLANVVGVPAGTWVTQQTSWRLVLAGIAGIGVLTIAGLLAWLPADGGEPADLRTELSAFRSRQVWLVLALTMVGFAATFAVYSYVTPILTDLAGLSSGNVTPVLALFGVGTTIGTLLGGRLGGRFGFGFVAVGMVGVAVVLAVFAFSARSAVAAVVLLVLFGTLGFAMGPIVLNGVIEAADVPGGSLVSAANQAAFNVANALGAALGALVISQGYGLTAPMWVGAALAVGGAGIALWVRHGDRRSAAAPLPADIPAVPEPAGVR</sequence>
<organism evidence="8 9">
    <name type="scientific">Blastococcus aggregatus</name>
    <dbReference type="NCBI Taxonomy" id="38502"/>
    <lineage>
        <taxon>Bacteria</taxon>
        <taxon>Bacillati</taxon>
        <taxon>Actinomycetota</taxon>
        <taxon>Actinomycetes</taxon>
        <taxon>Geodermatophilales</taxon>
        <taxon>Geodermatophilaceae</taxon>
        <taxon>Blastococcus</taxon>
    </lineage>
</organism>
<dbReference type="GO" id="GO:0022857">
    <property type="term" value="F:transmembrane transporter activity"/>
    <property type="evidence" value="ECO:0007669"/>
    <property type="project" value="InterPro"/>
</dbReference>
<evidence type="ECO:0000256" key="4">
    <source>
        <dbReference type="ARBA" id="ARBA00022989"/>
    </source>
</evidence>
<feature type="transmembrane region" description="Helical" evidence="6">
    <location>
        <begin position="81"/>
        <end position="100"/>
    </location>
</feature>
<evidence type="ECO:0000256" key="2">
    <source>
        <dbReference type="ARBA" id="ARBA00022475"/>
    </source>
</evidence>
<protein>
    <submittedName>
        <fullName evidence="8">MFS transporter, DHA1 family, inner membrane transport protein</fullName>
    </submittedName>
</protein>
<feature type="transmembrane region" description="Helical" evidence="6">
    <location>
        <begin position="299"/>
        <end position="320"/>
    </location>
</feature>
<feature type="transmembrane region" description="Helical" evidence="6">
    <location>
        <begin position="16"/>
        <end position="37"/>
    </location>
</feature>
<dbReference type="PANTHER" id="PTHR43124:SF3">
    <property type="entry name" value="CHLORAMPHENICOL EFFLUX PUMP RV0191"/>
    <property type="match status" value="1"/>
</dbReference>
<feature type="transmembrane region" description="Helical" evidence="6">
    <location>
        <begin position="106"/>
        <end position="127"/>
    </location>
</feature>
<evidence type="ECO:0000256" key="5">
    <source>
        <dbReference type="ARBA" id="ARBA00023136"/>
    </source>
</evidence>
<dbReference type="CDD" id="cd17324">
    <property type="entry name" value="MFS_NepI_like"/>
    <property type="match status" value="1"/>
</dbReference>
<feature type="transmembrane region" description="Helical" evidence="6">
    <location>
        <begin position="341"/>
        <end position="362"/>
    </location>
</feature>
<evidence type="ECO:0000256" key="6">
    <source>
        <dbReference type="SAM" id="Phobius"/>
    </source>
</evidence>
<gene>
    <name evidence="8" type="ORF">SAMN05660748_0281</name>
</gene>
<keyword evidence="3 6" id="KW-0812">Transmembrane</keyword>
<feature type="transmembrane region" description="Helical" evidence="6">
    <location>
        <begin position="49"/>
        <end position="74"/>
    </location>
</feature>
<name>A0A285UXF4_9ACTN</name>
<dbReference type="SUPFAM" id="SSF103473">
    <property type="entry name" value="MFS general substrate transporter"/>
    <property type="match status" value="1"/>
</dbReference>
<dbReference type="Gene3D" id="1.20.1250.20">
    <property type="entry name" value="MFS general substrate transporter like domains"/>
    <property type="match status" value="2"/>
</dbReference>
<dbReference type="PROSITE" id="PS50850">
    <property type="entry name" value="MFS"/>
    <property type="match status" value="1"/>
</dbReference>
<reference evidence="9" key="1">
    <citation type="submission" date="2017-08" db="EMBL/GenBank/DDBJ databases">
        <authorList>
            <person name="Varghese N."/>
            <person name="Submissions S."/>
        </authorList>
    </citation>
    <scope>NUCLEOTIDE SEQUENCE [LARGE SCALE GENOMIC DNA]</scope>
    <source>
        <strain evidence="9">DSM 4725</strain>
    </source>
</reference>
<dbReference type="AlphaFoldDB" id="A0A285UXF4"/>
<dbReference type="InterPro" id="IPR050189">
    <property type="entry name" value="MFS_Efflux_Transporters"/>
</dbReference>
<dbReference type="Proteomes" id="UP000219435">
    <property type="component" value="Unassembled WGS sequence"/>
</dbReference>
<accession>A0A285UXF4</accession>
<feature type="transmembrane region" description="Helical" evidence="6">
    <location>
        <begin position="167"/>
        <end position="190"/>
    </location>
</feature>
<dbReference type="EMBL" id="OBQI01000001">
    <property type="protein sequence ID" value="SOC46500.1"/>
    <property type="molecule type" value="Genomic_DNA"/>
</dbReference>
<dbReference type="GO" id="GO:0005886">
    <property type="term" value="C:plasma membrane"/>
    <property type="evidence" value="ECO:0007669"/>
    <property type="project" value="UniProtKB-SubCell"/>
</dbReference>
<dbReference type="InterPro" id="IPR020846">
    <property type="entry name" value="MFS_dom"/>
</dbReference>
<feature type="domain" description="Major facilitator superfamily (MFS) profile" evidence="7">
    <location>
        <begin position="15"/>
        <end position="390"/>
    </location>
</feature>
<dbReference type="InterPro" id="IPR011701">
    <property type="entry name" value="MFS"/>
</dbReference>
<keyword evidence="9" id="KW-1185">Reference proteome</keyword>
<feature type="transmembrane region" description="Helical" evidence="6">
    <location>
        <begin position="272"/>
        <end position="293"/>
    </location>
</feature>
<dbReference type="PANTHER" id="PTHR43124">
    <property type="entry name" value="PURINE EFFLUX PUMP PBUE"/>
    <property type="match status" value="1"/>
</dbReference>
<feature type="transmembrane region" description="Helical" evidence="6">
    <location>
        <begin position="211"/>
        <end position="232"/>
    </location>
</feature>
<feature type="transmembrane region" description="Helical" evidence="6">
    <location>
        <begin position="247"/>
        <end position="265"/>
    </location>
</feature>
<evidence type="ECO:0000256" key="3">
    <source>
        <dbReference type="ARBA" id="ARBA00022692"/>
    </source>
</evidence>
<evidence type="ECO:0000313" key="9">
    <source>
        <dbReference type="Proteomes" id="UP000219435"/>
    </source>
</evidence>
<evidence type="ECO:0000313" key="8">
    <source>
        <dbReference type="EMBL" id="SOC46500.1"/>
    </source>
</evidence>
<comment type="subcellular location">
    <subcellularLocation>
        <location evidence="1">Cell membrane</location>
        <topology evidence="1">Multi-pass membrane protein</topology>
    </subcellularLocation>
</comment>
<evidence type="ECO:0000259" key="7">
    <source>
        <dbReference type="PROSITE" id="PS50850"/>
    </source>
</evidence>
<feature type="transmembrane region" description="Helical" evidence="6">
    <location>
        <begin position="368"/>
        <end position="385"/>
    </location>
</feature>
<keyword evidence="2" id="KW-1003">Cell membrane</keyword>
<proteinExistence type="predicted"/>
<evidence type="ECO:0000256" key="1">
    <source>
        <dbReference type="ARBA" id="ARBA00004651"/>
    </source>
</evidence>
<keyword evidence="4 6" id="KW-1133">Transmembrane helix</keyword>